<dbReference type="GO" id="GO:0043565">
    <property type="term" value="F:sequence-specific DNA binding"/>
    <property type="evidence" value="ECO:0007669"/>
    <property type="project" value="InterPro"/>
</dbReference>
<dbReference type="EMBL" id="QUWV01000011">
    <property type="protein sequence ID" value="RFD21349.1"/>
    <property type="molecule type" value="Genomic_DNA"/>
</dbReference>
<keyword evidence="3" id="KW-0902">Two-component regulatory system</keyword>
<dbReference type="SUPFAM" id="SSF46689">
    <property type="entry name" value="Homeodomain-like"/>
    <property type="match status" value="1"/>
</dbReference>
<dbReference type="CDD" id="cd00009">
    <property type="entry name" value="AAA"/>
    <property type="match status" value="1"/>
</dbReference>
<keyword evidence="2" id="KW-0067">ATP-binding</keyword>
<dbReference type="SUPFAM" id="SSF52540">
    <property type="entry name" value="P-loop containing nucleoside triphosphate hydrolases"/>
    <property type="match status" value="1"/>
</dbReference>
<dbReference type="InterPro" id="IPR001789">
    <property type="entry name" value="Sig_transdc_resp-reg_receiver"/>
</dbReference>
<keyword evidence="1" id="KW-0547">Nucleotide-binding</keyword>
<dbReference type="InterPro" id="IPR025943">
    <property type="entry name" value="Sigma_54_int_dom_ATP-bd_2"/>
</dbReference>
<dbReference type="GO" id="GO:0000160">
    <property type="term" value="P:phosphorelay signal transduction system"/>
    <property type="evidence" value="ECO:0007669"/>
    <property type="project" value="UniProtKB-KW"/>
</dbReference>
<keyword evidence="8" id="KW-0597">Phosphoprotein</keyword>
<dbReference type="Gene3D" id="1.10.8.60">
    <property type="match status" value="1"/>
</dbReference>
<evidence type="ECO:0000256" key="2">
    <source>
        <dbReference type="ARBA" id="ARBA00022840"/>
    </source>
</evidence>
<name>A0A371Z4I0_9PROT</name>
<proteinExistence type="predicted"/>
<dbReference type="InterPro" id="IPR002078">
    <property type="entry name" value="Sigma_54_int"/>
</dbReference>
<evidence type="ECO:0000256" key="8">
    <source>
        <dbReference type="PROSITE-ProRule" id="PRU00169"/>
    </source>
</evidence>
<dbReference type="PROSITE" id="PS50110">
    <property type="entry name" value="RESPONSE_REGULATORY"/>
    <property type="match status" value="1"/>
</dbReference>
<dbReference type="Gene3D" id="3.40.50.300">
    <property type="entry name" value="P-loop containing nucleotide triphosphate hydrolases"/>
    <property type="match status" value="1"/>
</dbReference>
<dbReference type="Gene3D" id="3.40.50.2300">
    <property type="match status" value="1"/>
</dbReference>
<keyword evidence="6" id="KW-0010">Activator</keyword>
<dbReference type="PROSITE" id="PS00675">
    <property type="entry name" value="SIGMA54_INTERACT_1"/>
    <property type="match status" value="1"/>
</dbReference>
<dbReference type="InterPro" id="IPR009057">
    <property type="entry name" value="Homeodomain-like_sf"/>
</dbReference>
<evidence type="ECO:0000256" key="5">
    <source>
        <dbReference type="ARBA" id="ARBA00023125"/>
    </source>
</evidence>
<dbReference type="Pfam" id="PF25601">
    <property type="entry name" value="AAA_lid_14"/>
    <property type="match status" value="1"/>
</dbReference>
<dbReference type="InterPro" id="IPR058031">
    <property type="entry name" value="AAA_lid_NorR"/>
</dbReference>
<dbReference type="Proteomes" id="UP000262371">
    <property type="component" value="Unassembled WGS sequence"/>
</dbReference>
<evidence type="ECO:0000313" key="11">
    <source>
        <dbReference type="EMBL" id="RFD21349.1"/>
    </source>
</evidence>
<dbReference type="PROSITE" id="PS50045">
    <property type="entry name" value="SIGMA54_INTERACT_4"/>
    <property type="match status" value="1"/>
</dbReference>
<keyword evidence="5" id="KW-0238">DNA-binding</keyword>
<evidence type="ECO:0000259" key="9">
    <source>
        <dbReference type="PROSITE" id="PS50045"/>
    </source>
</evidence>
<evidence type="ECO:0000256" key="7">
    <source>
        <dbReference type="ARBA" id="ARBA00023163"/>
    </source>
</evidence>
<accession>A0A371Z4I0</accession>
<gene>
    <name evidence="11" type="ORF">DY926_01120</name>
</gene>
<keyword evidence="4" id="KW-0805">Transcription regulation</keyword>
<dbReference type="PROSITE" id="PS00688">
    <property type="entry name" value="SIGMA54_INTERACT_3"/>
    <property type="match status" value="1"/>
</dbReference>
<reference evidence="11 12" key="1">
    <citation type="submission" date="2018-08" db="EMBL/GenBank/DDBJ databases">
        <title>Komagataeibacter sp. AV 382.</title>
        <authorList>
            <person name="Skraban J."/>
            <person name="Trcek J."/>
        </authorList>
    </citation>
    <scope>NUCLEOTIDE SEQUENCE [LARGE SCALE GENOMIC DNA]</scope>
    <source>
        <strain evidence="11 12">AV 382</strain>
    </source>
</reference>
<comment type="caution">
    <text evidence="11">The sequence shown here is derived from an EMBL/GenBank/DDBJ whole genome shotgun (WGS) entry which is preliminary data.</text>
</comment>
<dbReference type="GO" id="GO:0005524">
    <property type="term" value="F:ATP binding"/>
    <property type="evidence" value="ECO:0007669"/>
    <property type="project" value="UniProtKB-KW"/>
</dbReference>
<dbReference type="InterPro" id="IPR011006">
    <property type="entry name" value="CheY-like_superfamily"/>
</dbReference>
<evidence type="ECO:0000256" key="1">
    <source>
        <dbReference type="ARBA" id="ARBA00022741"/>
    </source>
</evidence>
<feature type="domain" description="Sigma-54 factor interaction" evidence="9">
    <location>
        <begin position="165"/>
        <end position="394"/>
    </location>
</feature>
<evidence type="ECO:0000256" key="3">
    <source>
        <dbReference type="ARBA" id="ARBA00023012"/>
    </source>
</evidence>
<feature type="domain" description="Response regulatory" evidence="10">
    <location>
        <begin position="7"/>
        <end position="121"/>
    </location>
</feature>
<dbReference type="InterPro" id="IPR002197">
    <property type="entry name" value="HTH_Fis"/>
</dbReference>
<evidence type="ECO:0000256" key="6">
    <source>
        <dbReference type="ARBA" id="ARBA00023159"/>
    </source>
</evidence>
<dbReference type="SMART" id="SM00448">
    <property type="entry name" value="REC"/>
    <property type="match status" value="1"/>
</dbReference>
<dbReference type="Pfam" id="PF00072">
    <property type="entry name" value="Response_reg"/>
    <property type="match status" value="1"/>
</dbReference>
<organism evidence="11 12">
    <name type="scientific">Komagataeibacter melaceti</name>
    <dbReference type="NCBI Taxonomy" id="2766577"/>
    <lineage>
        <taxon>Bacteria</taxon>
        <taxon>Pseudomonadati</taxon>
        <taxon>Pseudomonadota</taxon>
        <taxon>Alphaproteobacteria</taxon>
        <taxon>Acetobacterales</taxon>
        <taxon>Acetobacteraceae</taxon>
        <taxon>Komagataeibacter</taxon>
    </lineage>
</organism>
<dbReference type="SMART" id="SM00382">
    <property type="entry name" value="AAA"/>
    <property type="match status" value="1"/>
</dbReference>
<dbReference type="InterPro" id="IPR003593">
    <property type="entry name" value="AAA+_ATPase"/>
</dbReference>
<protein>
    <submittedName>
        <fullName evidence="11">Sigma-54-dependent Fis family transcriptional regulator</fullName>
    </submittedName>
</protein>
<dbReference type="InterPro" id="IPR025662">
    <property type="entry name" value="Sigma_54_int_dom_ATP-bd_1"/>
</dbReference>
<dbReference type="PANTHER" id="PTHR32071">
    <property type="entry name" value="TRANSCRIPTIONAL REGULATORY PROTEIN"/>
    <property type="match status" value="1"/>
</dbReference>
<feature type="modified residue" description="4-aspartylphosphate" evidence="8">
    <location>
        <position position="55"/>
    </location>
</feature>
<dbReference type="FunFam" id="3.40.50.300:FF:000006">
    <property type="entry name" value="DNA-binding transcriptional regulator NtrC"/>
    <property type="match status" value="1"/>
</dbReference>
<dbReference type="PANTHER" id="PTHR32071:SF117">
    <property type="entry name" value="PTS-DEPENDENT DIHYDROXYACETONE KINASE OPERON REGULATORY PROTEIN-RELATED"/>
    <property type="match status" value="1"/>
</dbReference>
<dbReference type="Pfam" id="PF02954">
    <property type="entry name" value="HTH_8"/>
    <property type="match status" value="1"/>
</dbReference>
<dbReference type="Pfam" id="PF00158">
    <property type="entry name" value="Sigma54_activat"/>
    <property type="match status" value="1"/>
</dbReference>
<dbReference type="Gene3D" id="1.10.10.60">
    <property type="entry name" value="Homeodomain-like"/>
    <property type="match status" value="1"/>
</dbReference>
<dbReference type="RefSeq" id="WP_116701693.1">
    <property type="nucleotide sequence ID" value="NZ_QUWV01000011.1"/>
</dbReference>
<dbReference type="InterPro" id="IPR025944">
    <property type="entry name" value="Sigma_54_int_dom_CS"/>
</dbReference>
<evidence type="ECO:0000256" key="4">
    <source>
        <dbReference type="ARBA" id="ARBA00023015"/>
    </source>
</evidence>
<keyword evidence="7" id="KW-0804">Transcription</keyword>
<dbReference type="PRINTS" id="PR01590">
    <property type="entry name" value="HTHFIS"/>
</dbReference>
<dbReference type="AlphaFoldDB" id="A0A371Z4I0"/>
<keyword evidence="12" id="KW-1185">Reference proteome</keyword>
<dbReference type="OrthoDB" id="9770562at2"/>
<sequence length="493" mass="54804">MSVTLPSVLVVDDEPRSVEVMARVLREEFDVHVAASPAEATEVLENHWIQAVFCDQRMPGTTGVEFLTAVRNRWPDIVRIIVTGYTDPEDMIEAINAAGIYQYITKPWHPDQLLLAARNATQLFAMQRDYERLSLELKLAPPVAEGRLLRQRERVQGSYHFSSIIRTPESALNETCRQAAKVAVFNIPVLIQGETGTGKELMARAMHYAGPRADGPFVAVNCGAIPDELLESELFGHKKGAFTGAYANRRGLVEEADGGTLLLDEIGDISPAFQVKLLRFLQEGEFRALGANETRRADVRVLAATHRDLKAEVRAGRFREDLYFRLAAMVLTIPPLRERPGDVRVLANHLLDDACLRHGRHVRGFAAETTAALVQYGWPGNVRELQNEVLRMLVLAEHEILGPELLSPAVRNPAGEGTACPRTAMDDADDIPASGPLQQRMDMLEARILMETIVRCGWNKSRTARELGLSRVGLRAKLDRYGIVPDAEKQTIQ</sequence>
<evidence type="ECO:0000313" key="12">
    <source>
        <dbReference type="Proteomes" id="UP000262371"/>
    </source>
</evidence>
<dbReference type="SUPFAM" id="SSF52172">
    <property type="entry name" value="CheY-like"/>
    <property type="match status" value="1"/>
</dbReference>
<dbReference type="InterPro" id="IPR027417">
    <property type="entry name" value="P-loop_NTPase"/>
</dbReference>
<dbReference type="GO" id="GO:0006355">
    <property type="term" value="P:regulation of DNA-templated transcription"/>
    <property type="evidence" value="ECO:0007669"/>
    <property type="project" value="InterPro"/>
</dbReference>
<dbReference type="PROSITE" id="PS00676">
    <property type="entry name" value="SIGMA54_INTERACT_2"/>
    <property type="match status" value="1"/>
</dbReference>
<evidence type="ECO:0000259" key="10">
    <source>
        <dbReference type="PROSITE" id="PS50110"/>
    </source>
</evidence>